<dbReference type="SUPFAM" id="SSF88713">
    <property type="entry name" value="Glycoside hydrolase/deacetylase"/>
    <property type="match status" value="1"/>
</dbReference>
<keyword evidence="2" id="KW-1185">Reference proteome</keyword>
<dbReference type="STRING" id="228958.SAMN04488007_1024"/>
<evidence type="ECO:0000313" key="1">
    <source>
        <dbReference type="EMBL" id="SHJ66167.1"/>
    </source>
</evidence>
<dbReference type="PROSITE" id="PS51257">
    <property type="entry name" value="PROKAR_LIPOPROTEIN"/>
    <property type="match status" value="1"/>
</dbReference>
<accession>A0A1M6L4N5</accession>
<evidence type="ECO:0000313" key="2">
    <source>
        <dbReference type="Proteomes" id="UP000184314"/>
    </source>
</evidence>
<dbReference type="InterPro" id="IPR018695">
    <property type="entry name" value="DUF2194"/>
</dbReference>
<protein>
    <recommendedName>
        <fullName evidence="3">DUF2194 domain-containing protein</fullName>
    </recommendedName>
</protein>
<sequence length="1332" mass="155231">MKKGPIYVLLILLFFVIVGCQKDLYRFTTQFKDPKISKGSPVVLLITDANLHGNVLESENLKKTLDYTKIPHSTARVSQFNLNPIIDESVRVVSVYETMNINDRGIDSLYAYVAKGGTLQITKALSDPRMFFLMGIRPETDPKKNIIAKGFHLNRSLFPNKLGFSYSFKDPFLGYDGDNFKNEAVTIVSAMNDSNYPVVLKHKVGNGNVVLLNLDFTLQKNMRGLLFSTLLYGLEGIPYPVANVSTIFLDDFPSPMYNILKEPIKSEMNLTMADYVKDVWWPDMKKLAKRHDIKYTAYLTFDYNNNTTPPFVFKEWDATRTLTKKEGNQSSSAWITKNIISSGHELGFHGYNHVSLLEQEWKNPVFISTALKSALKKWNILDFQNMPISYVPPSNYIDSMGMQRLVETMPSLRFMQSTYLGHFEEGGNREFDPEPWNKHFFDYPRISSGFNIEPEKEWAIESMYIYTGIWTHFIHPDDIYQIPDGSNKETSADFDYRNKYRLNWYSANGKKGMLDTFEDYLVAFKKNHPFTRFFNATQSSYITSNWRYGRFNHMYDNGIYEVESFAHENGKGPYYWFIYVDNEHIEDADLIFSNKNIRNRKLPILNGFLYTIETPAPYLFVKDFEKRLSADKESALFNKVLQKRDTYYVLRKSLVPLENQLKKLVSNDNIPEAIELIENYLSANGQANKTLLKKYATYMSWQNKGNAFWDKYNLYFLKSQDSLLSDLSNELSKIVYYPTNEVRQLWLERQLKFNTKNSSVLNEYYDDFNTPENILMIKYVLRRLCVLEPSLKNEKRYIRLLLQTNAQELMSKLHTVTPCSLNDKALATDIAWTYANRLLFDKALQWQSCSENINQATIDYWRLHTKDLIKFKTQDYNYYLSLLIANDTKKAAQELRGKAPCQEGLKEYADKITKLFGDLGDYTNALAWSVCAENISVIDKMNWYFEVGQMDILKDFFKKYIRDYPADFEASNYMTTLLLYNGEVKEAAKITIGVPMHERDVKMLAVLNNEVKQMDLQPQLEFYRVFQGLLSPSLVIDIQKKERKQQGSSLGVEYFSINNKLDPTLSSFGLYYDYFNKKGNRHRFMLTQSAMLPIEMETFLPDNMERQLFGVDYRFDLQPNNDKNYYFHGRIEKDDTSTFYFQAGIGFNKNKGKKFTALQLEIFPVRSGPGHVLKIYRFMFNAYKEIPLGNRFLQILALESNYYTDGEYDATILANLRYDIFKESKFQFGPLLEGALGRGSIDRRLGYPYWLAKKRIYGGGGAQLTLGNDKTRFKLLTDFGIFAENEQPNFERYTGNLSYRLADYTTLNSSFEVYTIKNFYSNVFRMGIQYKF</sequence>
<organism evidence="1 2">
    <name type="scientific">Maribacter aquivivus</name>
    <dbReference type="NCBI Taxonomy" id="228958"/>
    <lineage>
        <taxon>Bacteria</taxon>
        <taxon>Pseudomonadati</taxon>
        <taxon>Bacteroidota</taxon>
        <taxon>Flavobacteriia</taxon>
        <taxon>Flavobacteriales</taxon>
        <taxon>Flavobacteriaceae</taxon>
        <taxon>Maribacter</taxon>
    </lineage>
</organism>
<dbReference type="InterPro" id="IPR011330">
    <property type="entry name" value="Glyco_hydro/deAcase_b/a-brl"/>
</dbReference>
<evidence type="ECO:0008006" key="3">
    <source>
        <dbReference type="Google" id="ProtNLM"/>
    </source>
</evidence>
<dbReference type="RefSeq" id="WP_073241848.1">
    <property type="nucleotide sequence ID" value="NZ_FQZX01000001.1"/>
</dbReference>
<proteinExistence type="predicted"/>
<dbReference type="Pfam" id="PF09960">
    <property type="entry name" value="DUF2194"/>
    <property type="match status" value="1"/>
</dbReference>
<dbReference type="Proteomes" id="UP000184314">
    <property type="component" value="Unassembled WGS sequence"/>
</dbReference>
<name>A0A1M6L4N5_9FLAO</name>
<dbReference type="OrthoDB" id="9761886at2"/>
<gene>
    <name evidence="1" type="ORF">SAMN04488007_1024</name>
</gene>
<dbReference type="GO" id="GO:0005975">
    <property type="term" value="P:carbohydrate metabolic process"/>
    <property type="evidence" value="ECO:0007669"/>
    <property type="project" value="InterPro"/>
</dbReference>
<dbReference type="EMBL" id="FQZX01000001">
    <property type="protein sequence ID" value="SHJ66167.1"/>
    <property type="molecule type" value="Genomic_DNA"/>
</dbReference>
<reference evidence="2" key="1">
    <citation type="submission" date="2016-11" db="EMBL/GenBank/DDBJ databases">
        <authorList>
            <person name="Varghese N."/>
            <person name="Submissions S."/>
        </authorList>
    </citation>
    <scope>NUCLEOTIDE SEQUENCE [LARGE SCALE GENOMIC DNA]</scope>
    <source>
        <strain evidence="2">DSM 16478</strain>
    </source>
</reference>